<name>A0A7R8CY58_LEPSM</name>
<evidence type="ECO:0000256" key="3">
    <source>
        <dbReference type="ARBA" id="ARBA00022771"/>
    </source>
</evidence>
<dbReference type="GO" id="GO:0000398">
    <property type="term" value="P:mRNA splicing, via spliceosome"/>
    <property type="evidence" value="ECO:0007669"/>
    <property type="project" value="InterPro"/>
</dbReference>
<dbReference type="GO" id="GO:0003723">
    <property type="term" value="F:RNA binding"/>
    <property type="evidence" value="ECO:0007669"/>
    <property type="project" value="InterPro"/>
</dbReference>
<dbReference type="OrthoDB" id="75923at2759"/>
<dbReference type="GO" id="GO:0089701">
    <property type="term" value="C:U2AF complex"/>
    <property type="evidence" value="ECO:0007669"/>
    <property type="project" value="InterPro"/>
</dbReference>
<gene>
    <name evidence="5" type="ORF">LSAA_10854</name>
</gene>
<evidence type="ECO:0000313" key="6">
    <source>
        <dbReference type="Proteomes" id="UP000675881"/>
    </source>
</evidence>
<sequence length="116" mass="13504">MLVGTLIFSVFVIIVINVSKIHEFKSPETNTLLIINWFRHPALDGLDDSNLEYTDEDIQAEFKVFYDDIAPEIEPRSRRIVVAGNRAQYLRGNVYVEFDSENSCIERFRALHGRWV</sequence>
<proteinExistence type="predicted"/>
<dbReference type="Gene3D" id="3.30.70.330">
    <property type="match status" value="1"/>
</dbReference>
<keyword evidence="1" id="KW-0479">Metal-binding</keyword>
<evidence type="ECO:0000256" key="4">
    <source>
        <dbReference type="ARBA" id="ARBA00022833"/>
    </source>
</evidence>
<keyword evidence="2" id="KW-0677">Repeat</keyword>
<dbReference type="GO" id="GO:0008270">
    <property type="term" value="F:zinc ion binding"/>
    <property type="evidence" value="ECO:0007669"/>
    <property type="project" value="UniProtKB-KW"/>
</dbReference>
<dbReference type="InterPro" id="IPR009145">
    <property type="entry name" value="U2AF_small"/>
</dbReference>
<evidence type="ECO:0000313" key="5">
    <source>
        <dbReference type="EMBL" id="CAF2938827.1"/>
    </source>
</evidence>
<dbReference type="InterPro" id="IPR012677">
    <property type="entry name" value="Nucleotide-bd_a/b_plait_sf"/>
</dbReference>
<protein>
    <submittedName>
        <fullName evidence="5">(salmon louse) hypothetical protein</fullName>
    </submittedName>
</protein>
<organism evidence="5 6">
    <name type="scientific">Lepeophtheirus salmonis</name>
    <name type="common">Salmon louse</name>
    <name type="synonym">Caligus salmonis</name>
    <dbReference type="NCBI Taxonomy" id="72036"/>
    <lineage>
        <taxon>Eukaryota</taxon>
        <taxon>Metazoa</taxon>
        <taxon>Ecdysozoa</taxon>
        <taxon>Arthropoda</taxon>
        <taxon>Crustacea</taxon>
        <taxon>Multicrustacea</taxon>
        <taxon>Hexanauplia</taxon>
        <taxon>Copepoda</taxon>
        <taxon>Siphonostomatoida</taxon>
        <taxon>Caligidae</taxon>
        <taxon>Lepeophtheirus</taxon>
    </lineage>
</organism>
<evidence type="ECO:0000256" key="2">
    <source>
        <dbReference type="ARBA" id="ARBA00022737"/>
    </source>
</evidence>
<accession>A0A7R8CY58</accession>
<dbReference type="EMBL" id="HG994584">
    <property type="protein sequence ID" value="CAF2938827.1"/>
    <property type="molecule type" value="Genomic_DNA"/>
</dbReference>
<dbReference type="PANTHER" id="PTHR12620">
    <property type="entry name" value="U2 SNRNP AUXILIARY FACTOR, SMALL SUBUNIT"/>
    <property type="match status" value="1"/>
</dbReference>
<keyword evidence="4" id="KW-0862">Zinc</keyword>
<dbReference type="PRINTS" id="PR01848">
    <property type="entry name" value="U2AUXFACTOR"/>
</dbReference>
<keyword evidence="3" id="KW-0863">Zinc-finger</keyword>
<dbReference type="Proteomes" id="UP000675881">
    <property type="component" value="Chromosome 5"/>
</dbReference>
<dbReference type="AlphaFoldDB" id="A0A7R8CY58"/>
<reference evidence="5" key="1">
    <citation type="submission" date="2021-02" db="EMBL/GenBank/DDBJ databases">
        <authorList>
            <person name="Bekaert M."/>
        </authorList>
    </citation>
    <scope>NUCLEOTIDE SEQUENCE</scope>
    <source>
        <strain evidence="5">IoA-00</strain>
    </source>
</reference>
<keyword evidence="6" id="KW-1185">Reference proteome</keyword>
<evidence type="ECO:0000256" key="1">
    <source>
        <dbReference type="ARBA" id="ARBA00022723"/>
    </source>
</evidence>